<dbReference type="PANTHER" id="PTHR34478:SF2">
    <property type="entry name" value="MEMBRANE PROTEIN"/>
    <property type="match status" value="1"/>
</dbReference>
<dbReference type="PANTHER" id="PTHR34478">
    <property type="entry name" value="PROTEIN LEMA"/>
    <property type="match status" value="1"/>
</dbReference>
<feature type="region of interest" description="Disordered" evidence="6">
    <location>
        <begin position="182"/>
        <end position="225"/>
    </location>
</feature>
<evidence type="ECO:0000256" key="6">
    <source>
        <dbReference type="SAM" id="MobiDB-lite"/>
    </source>
</evidence>
<evidence type="ECO:0000313" key="8">
    <source>
        <dbReference type="Proteomes" id="UP000445000"/>
    </source>
</evidence>
<dbReference type="Gene3D" id="1.20.1440.20">
    <property type="entry name" value="LemA-like domain"/>
    <property type="match status" value="1"/>
</dbReference>
<evidence type="ECO:0000313" key="7">
    <source>
        <dbReference type="EMBL" id="GFE81344.1"/>
    </source>
</evidence>
<dbReference type="Proteomes" id="UP000445000">
    <property type="component" value="Unassembled WGS sequence"/>
</dbReference>
<evidence type="ECO:0000256" key="4">
    <source>
        <dbReference type="ARBA" id="ARBA00022989"/>
    </source>
</evidence>
<evidence type="ECO:0000256" key="5">
    <source>
        <dbReference type="ARBA" id="ARBA00023136"/>
    </source>
</evidence>
<feature type="compositionally biased region" description="Basic and acidic residues" evidence="6">
    <location>
        <begin position="182"/>
        <end position="192"/>
    </location>
</feature>
<dbReference type="Pfam" id="PF04011">
    <property type="entry name" value="LemA"/>
    <property type="match status" value="1"/>
</dbReference>
<name>A0A829YDC5_9GAMM</name>
<dbReference type="InterPro" id="IPR007156">
    <property type="entry name" value="MamQ_LemA"/>
</dbReference>
<comment type="similarity">
    <text evidence="2">Belongs to the LemA family.</text>
</comment>
<dbReference type="EMBL" id="BLJN01000003">
    <property type="protein sequence ID" value="GFE81344.1"/>
    <property type="molecule type" value="Genomic_DNA"/>
</dbReference>
<keyword evidence="3" id="KW-0812">Transmembrane</keyword>
<sequence>MKGSVMHVLRVGLLVLLGALLTGCGYNRLQQQDEQVTAAWSEVLNQYQRRADLVPNLVNTVKGAVQAEKDILDSVVEARARATSIQATPELINNPQAFQQWQAAQGELSQALSRLMVVVERYPELKSISGFDDLRAQLEGTENRIAVARKRYIDAVQTYNVTVRSFPTNLTAKVFGHESKQNFSVENEREIARPPAVDFGRTESGPQQQTPPAQPAPQPQVEKPG</sequence>
<dbReference type="AlphaFoldDB" id="A0A829YDC5"/>
<evidence type="ECO:0008006" key="9">
    <source>
        <dbReference type="Google" id="ProtNLM"/>
    </source>
</evidence>
<evidence type="ECO:0000256" key="2">
    <source>
        <dbReference type="ARBA" id="ARBA00008854"/>
    </source>
</evidence>
<keyword evidence="5" id="KW-0472">Membrane</keyword>
<dbReference type="PROSITE" id="PS51257">
    <property type="entry name" value="PROKAR_LIPOPROTEIN"/>
    <property type="match status" value="1"/>
</dbReference>
<organism evidence="7 8">
    <name type="scientific">Steroidobacter agaridevorans</name>
    <dbReference type="NCBI Taxonomy" id="2695856"/>
    <lineage>
        <taxon>Bacteria</taxon>
        <taxon>Pseudomonadati</taxon>
        <taxon>Pseudomonadota</taxon>
        <taxon>Gammaproteobacteria</taxon>
        <taxon>Steroidobacterales</taxon>
        <taxon>Steroidobacteraceae</taxon>
        <taxon>Steroidobacter</taxon>
    </lineage>
</organism>
<comment type="subcellular location">
    <subcellularLocation>
        <location evidence="1">Membrane</location>
        <topology evidence="1">Single-pass membrane protein</topology>
    </subcellularLocation>
</comment>
<accession>A0A829YDC5</accession>
<evidence type="ECO:0000256" key="3">
    <source>
        <dbReference type="ARBA" id="ARBA00022692"/>
    </source>
</evidence>
<reference evidence="8" key="1">
    <citation type="submission" date="2020-01" db="EMBL/GenBank/DDBJ databases">
        <title>'Steroidobacter agaridevorans' sp. nov., agar-degrading bacteria isolated from rhizosphere soils.</title>
        <authorList>
            <person name="Ikenaga M."/>
            <person name="Kataoka M."/>
            <person name="Murouchi A."/>
            <person name="Katsuragi S."/>
            <person name="Sakai M."/>
        </authorList>
    </citation>
    <scope>NUCLEOTIDE SEQUENCE [LARGE SCALE GENOMIC DNA]</scope>
    <source>
        <strain evidence="8">YU21-B</strain>
    </source>
</reference>
<protein>
    <recommendedName>
        <fullName evidence="9">LemA family protein</fullName>
    </recommendedName>
</protein>
<dbReference type="SUPFAM" id="SSF140478">
    <property type="entry name" value="LemA-like"/>
    <property type="match status" value="1"/>
</dbReference>
<proteinExistence type="inferred from homology"/>
<comment type="caution">
    <text evidence="7">The sequence shown here is derived from an EMBL/GenBank/DDBJ whole genome shotgun (WGS) entry which is preliminary data.</text>
</comment>
<evidence type="ECO:0000256" key="1">
    <source>
        <dbReference type="ARBA" id="ARBA00004167"/>
    </source>
</evidence>
<dbReference type="InterPro" id="IPR023353">
    <property type="entry name" value="LemA-like_dom_sf"/>
</dbReference>
<dbReference type="GO" id="GO:0016020">
    <property type="term" value="C:membrane"/>
    <property type="evidence" value="ECO:0007669"/>
    <property type="project" value="UniProtKB-SubCell"/>
</dbReference>
<gene>
    <name evidence="7" type="ORF">GCM10011487_33440</name>
</gene>
<keyword evidence="8" id="KW-1185">Reference proteome</keyword>
<keyword evidence="4" id="KW-1133">Transmembrane helix</keyword>